<keyword evidence="6 8" id="KW-1015">Disulfide bond</keyword>
<keyword evidence="5" id="KW-0646">Protease inhibitor</keyword>
<evidence type="ECO:0000256" key="8">
    <source>
        <dbReference type="PIRSR" id="PIRSR601820-3"/>
    </source>
</evidence>
<dbReference type="Gene3D" id="2.40.50.120">
    <property type="match status" value="1"/>
</dbReference>
<evidence type="ECO:0000256" key="5">
    <source>
        <dbReference type="ARBA" id="ARBA00022690"/>
    </source>
</evidence>
<gene>
    <name evidence="10" type="ORF">BSL78_18339</name>
</gene>
<dbReference type="SMART" id="SM00206">
    <property type="entry name" value="NTR"/>
    <property type="match status" value="1"/>
</dbReference>
<evidence type="ECO:0000256" key="3">
    <source>
        <dbReference type="ARBA" id="ARBA00022525"/>
    </source>
</evidence>
<dbReference type="Gene3D" id="3.90.370.10">
    <property type="entry name" value="Tissue inhibitor of metalloproteinase-1. Chain B, domain 1"/>
    <property type="match status" value="1"/>
</dbReference>
<comment type="caution">
    <text evidence="10">The sequence shown here is derived from an EMBL/GenBank/DDBJ whole genome shotgun (WGS) entry which is preliminary data.</text>
</comment>
<reference evidence="10 11" key="1">
    <citation type="journal article" date="2017" name="PLoS Biol.">
        <title>The sea cucumber genome provides insights into morphological evolution and visceral regeneration.</title>
        <authorList>
            <person name="Zhang X."/>
            <person name="Sun L."/>
            <person name="Yuan J."/>
            <person name="Sun Y."/>
            <person name="Gao Y."/>
            <person name="Zhang L."/>
            <person name="Li S."/>
            <person name="Dai H."/>
            <person name="Hamel J.F."/>
            <person name="Liu C."/>
            <person name="Yu Y."/>
            <person name="Liu S."/>
            <person name="Lin W."/>
            <person name="Guo K."/>
            <person name="Jin S."/>
            <person name="Xu P."/>
            <person name="Storey K.B."/>
            <person name="Huan P."/>
            <person name="Zhang T."/>
            <person name="Zhou Y."/>
            <person name="Zhang J."/>
            <person name="Lin C."/>
            <person name="Li X."/>
            <person name="Xing L."/>
            <person name="Huo D."/>
            <person name="Sun M."/>
            <person name="Wang L."/>
            <person name="Mercier A."/>
            <person name="Li F."/>
            <person name="Yang H."/>
            <person name="Xiang J."/>
        </authorList>
    </citation>
    <scope>NUCLEOTIDE SEQUENCE [LARGE SCALE GENOMIC DNA]</scope>
    <source>
        <strain evidence="10">Shaxun</strain>
        <tissue evidence="10">Muscle</tissue>
    </source>
</reference>
<dbReference type="GO" id="GO:0031012">
    <property type="term" value="C:extracellular matrix"/>
    <property type="evidence" value="ECO:0007669"/>
    <property type="project" value="TreeGrafter"/>
</dbReference>
<dbReference type="AlphaFoldDB" id="A0A2G8K9V7"/>
<dbReference type="GO" id="GO:0002020">
    <property type="term" value="F:protease binding"/>
    <property type="evidence" value="ECO:0007669"/>
    <property type="project" value="TreeGrafter"/>
</dbReference>
<evidence type="ECO:0000313" key="10">
    <source>
        <dbReference type="EMBL" id="PIK44796.1"/>
    </source>
</evidence>
<keyword evidence="3" id="KW-0964">Secreted</keyword>
<comment type="similarity">
    <text evidence="2">Belongs to the protease inhibitor I35 (TIMP) family.</text>
</comment>
<feature type="disulfide bond" evidence="8">
    <location>
        <begin position="167"/>
        <end position="192"/>
    </location>
</feature>
<keyword evidence="4" id="KW-0483">Metalloprotease inhibitor</keyword>
<comment type="subcellular location">
    <subcellularLocation>
        <location evidence="1">Secreted</location>
    </subcellularLocation>
</comment>
<evidence type="ECO:0000256" key="1">
    <source>
        <dbReference type="ARBA" id="ARBA00004613"/>
    </source>
</evidence>
<dbReference type="InterPro" id="IPR027465">
    <property type="entry name" value="TIMP_C"/>
</dbReference>
<feature type="disulfide bond" evidence="8">
    <location>
        <begin position="2"/>
        <end position="122"/>
    </location>
</feature>
<name>A0A2G8K9V7_STIJA</name>
<evidence type="ECO:0000256" key="6">
    <source>
        <dbReference type="ARBA" id="ARBA00023157"/>
    </source>
</evidence>
<dbReference type="GO" id="GO:0005615">
    <property type="term" value="C:extracellular space"/>
    <property type="evidence" value="ECO:0007669"/>
    <property type="project" value="TreeGrafter"/>
</dbReference>
<dbReference type="PROSITE" id="PS50189">
    <property type="entry name" value="NTR"/>
    <property type="match status" value="1"/>
</dbReference>
<proteinExistence type="inferred from homology"/>
<dbReference type="OrthoDB" id="6041373at2759"/>
<dbReference type="SUPFAM" id="SSF50242">
    <property type="entry name" value="TIMP-like"/>
    <property type="match status" value="1"/>
</dbReference>
<organism evidence="10 11">
    <name type="scientific">Stichopus japonicus</name>
    <name type="common">Sea cucumber</name>
    <dbReference type="NCBI Taxonomy" id="307972"/>
    <lineage>
        <taxon>Eukaryota</taxon>
        <taxon>Metazoa</taxon>
        <taxon>Echinodermata</taxon>
        <taxon>Eleutherozoa</taxon>
        <taxon>Echinozoa</taxon>
        <taxon>Holothuroidea</taxon>
        <taxon>Aspidochirotacea</taxon>
        <taxon>Aspidochirotida</taxon>
        <taxon>Stichopodidae</taxon>
        <taxon>Apostichopus</taxon>
    </lineage>
</organism>
<dbReference type="EMBL" id="MRZV01000753">
    <property type="protein sequence ID" value="PIK44796.1"/>
    <property type="molecule type" value="Genomic_DNA"/>
</dbReference>
<feature type="disulfide bond" evidence="8">
    <location>
        <begin position="150"/>
        <end position="201"/>
    </location>
</feature>
<dbReference type="GO" id="GO:0008191">
    <property type="term" value="F:metalloendopeptidase inhibitor activity"/>
    <property type="evidence" value="ECO:0007669"/>
    <property type="project" value="InterPro"/>
</dbReference>
<feature type="domain" description="NTR" evidence="9">
    <location>
        <begin position="1"/>
        <end position="147"/>
    </location>
</feature>
<dbReference type="Pfam" id="PF00965">
    <property type="entry name" value="TIMP"/>
    <property type="match status" value="1"/>
</dbReference>
<evidence type="ECO:0000256" key="4">
    <source>
        <dbReference type="ARBA" id="ARBA00022608"/>
    </source>
</evidence>
<keyword evidence="11" id="KW-1185">Reference proteome</keyword>
<accession>A0A2G8K9V7</accession>
<evidence type="ECO:0000313" key="11">
    <source>
        <dbReference type="Proteomes" id="UP000230750"/>
    </source>
</evidence>
<dbReference type="InterPro" id="IPR001134">
    <property type="entry name" value="Netrin_domain"/>
</dbReference>
<dbReference type="PANTHER" id="PTHR11844:SF33">
    <property type="entry name" value="TISSUE INHIBITOR OF METALLOPROTEINASE"/>
    <property type="match status" value="1"/>
</dbReference>
<dbReference type="Proteomes" id="UP000230750">
    <property type="component" value="Unassembled WGS sequence"/>
</dbReference>
<dbReference type="InterPro" id="IPR008993">
    <property type="entry name" value="TIMP-like_OB-fold"/>
</dbReference>
<feature type="disulfide bond" evidence="8">
    <location>
        <begin position="12"/>
        <end position="147"/>
    </location>
</feature>
<dbReference type="GO" id="GO:0051045">
    <property type="term" value="P:negative regulation of membrane protein ectodomain proteolysis"/>
    <property type="evidence" value="ECO:0007669"/>
    <property type="project" value="TreeGrafter"/>
</dbReference>
<dbReference type="PANTHER" id="PTHR11844">
    <property type="entry name" value="METALLOPROTEASE INHIBITOR"/>
    <property type="match status" value="1"/>
</dbReference>
<protein>
    <submittedName>
        <fullName evidence="10">Putative metalloproteinase inhibitor 1</fullName>
    </submittedName>
</protein>
<evidence type="ECO:0000256" key="2">
    <source>
        <dbReference type="ARBA" id="ARBA00011027"/>
    </source>
</evidence>
<dbReference type="InterPro" id="IPR001820">
    <property type="entry name" value="TIMP"/>
</dbReference>
<keyword evidence="7" id="KW-0481">Metalloenzyme inhibitor</keyword>
<sequence>MCRPQHPQEAYCDADFVILGRVTDVEKVEAPSPIIPEYNDYAGTNHEYAYRYSSRLYSKIIYTVEVEEMYKGDHNYLAPLERIPITSRYVSDYCIHVPLYMNYSYIIMGNQSTDGELLIDRCSFHRLSDQVTSHEVDGFRRHYKKTCNQCMVCHNTNGCGYDEADGCTVGKEMDLGLYYFNKTQCEHKYARCSRKKRTGRCDWIGNGIFRYCKRQRRKKYEDGQITMISIHGRNTYRRDENALHKEEVLGRQWSY</sequence>
<evidence type="ECO:0000259" key="9">
    <source>
        <dbReference type="PROSITE" id="PS50189"/>
    </source>
</evidence>
<evidence type="ECO:0000256" key="7">
    <source>
        <dbReference type="ARBA" id="ARBA00023215"/>
    </source>
</evidence>